<accession>A0A175RZK5</accession>
<evidence type="ECO:0000313" key="3">
    <source>
        <dbReference type="Proteomes" id="UP000078252"/>
    </source>
</evidence>
<sequence length="72" mass="6910">MGAVLTVVLGLSGALVYGFADFLGGMASRRVRPVLVTAVAAAVGIVPLLVGLVVVGGAFSSGAVVWGLIGGG</sequence>
<evidence type="ECO:0000313" key="2">
    <source>
        <dbReference type="EMBL" id="KTR08309.1"/>
    </source>
</evidence>
<reference evidence="2 3" key="1">
    <citation type="journal article" date="2016" name="Front. Microbiol.">
        <title>Genomic Resource of Rice Seed Associated Bacteria.</title>
        <authorList>
            <person name="Midha S."/>
            <person name="Bansal K."/>
            <person name="Sharma S."/>
            <person name="Kumar N."/>
            <person name="Patil P.P."/>
            <person name="Chaudhry V."/>
            <person name="Patil P.B."/>
        </authorList>
    </citation>
    <scope>NUCLEOTIDE SEQUENCE [LARGE SCALE GENOMIC DNA]</scope>
    <source>
        <strain evidence="2 3">NS184</strain>
    </source>
</reference>
<keyword evidence="1" id="KW-0472">Membrane</keyword>
<dbReference type="Proteomes" id="UP000078252">
    <property type="component" value="Unassembled WGS sequence"/>
</dbReference>
<feature type="transmembrane region" description="Helical" evidence="1">
    <location>
        <begin position="36"/>
        <end position="69"/>
    </location>
</feature>
<keyword evidence="1" id="KW-0812">Transmembrane</keyword>
<feature type="non-terminal residue" evidence="2">
    <location>
        <position position="72"/>
    </location>
</feature>
<keyword evidence="1" id="KW-1133">Transmembrane helix</keyword>
<evidence type="ECO:0000256" key="1">
    <source>
        <dbReference type="SAM" id="Phobius"/>
    </source>
</evidence>
<dbReference type="STRING" id="33881.NS184_05985"/>
<evidence type="ECO:0008006" key="4">
    <source>
        <dbReference type="Google" id="ProtNLM"/>
    </source>
</evidence>
<gene>
    <name evidence="2" type="ORF">NS184_05985</name>
</gene>
<name>A0A175RZK5_9MICO</name>
<comment type="caution">
    <text evidence="2">The sequence shown here is derived from an EMBL/GenBank/DDBJ whole genome shotgun (WGS) entry which is preliminary data.</text>
</comment>
<dbReference type="AlphaFoldDB" id="A0A175RZK5"/>
<proteinExistence type="predicted"/>
<protein>
    <recommendedName>
        <fullName evidence="4">Major facilitator superfamily (MFS) profile domain-containing protein</fullName>
    </recommendedName>
</protein>
<organism evidence="2 3">
    <name type="scientific">Curtobacterium luteum</name>
    <dbReference type="NCBI Taxonomy" id="33881"/>
    <lineage>
        <taxon>Bacteria</taxon>
        <taxon>Bacillati</taxon>
        <taxon>Actinomycetota</taxon>
        <taxon>Actinomycetes</taxon>
        <taxon>Micrococcales</taxon>
        <taxon>Microbacteriaceae</taxon>
        <taxon>Curtobacterium</taxon>
    </lineage>
</organism>
<dbReference type="EMBL" id="LDQC01000032">
    <property type="protein sequence ID" value="KTR08309.1"/>
    <property type="molecule type" value="Genomic_DNA"/>
</dbReference>